<dbReference type="CDD" id="cd02440">
    <property type="entry name" value="AdoMet_MTases"/>
    <property type="match status" value="1"/>
</dbReference>
<protein>
    <submittedName>
        <fullName evidence="2">Class I SAM-dependent methyltransferase</fullName>
    </submittedName>
</protein>
<keyword evidence="3" id="KW-1185">Reference proteome</keyword>
<accession>A0A4S8PR28</accession>
<reference evidence="3" key="1">
    <citation type="submission" date="2019-04" db="EMBL/GenBank/DDBJ databases">
        <title>Nocardioides xinjiangensis sp. nov.</title>
        <authorList>
            <person name="Liu S."/>
        </authorList>
    </citation>
    <scope>NUCLEOTIDE SEQUENCE [LARGE SCALE GENOMIC DNA]</scope>
    <source>
        <strain evidence="3">18</strain>
    </source>
</reference>
<proteinExistence type="predicted"/>
<dbReference type="InterPro" id="IPR050508">
    <property type="entry name" value="Methyltransf_Superfamily"/>
</dbReference>
<dbReference type="SUPFAM" id="SSF53335">
    <property type="entry name" value="S-adenosyl-L-methionine-dependent methyltransferases"/>
    <property type="match status" value="1"/>
</dbReference>
<dbReference type="InterPro" id="IPR041698">
    <property type="entry name" value="Methyltransf_25"/>
</dbReference>
<dbReference type="InterPro" id="IPR029063">
    <property type="entry name" value="SAM-dependent_MTases_sf"/>
</dbReference>
<dbReference type="Gene3D" id="3.40.50.150">
    <property type="entry name" value="Vaccinia Virus protein VP39"/>
    <property type="match status" value="1"/>
</dbReference>
<dbReference type="AlphaFoldDB" id="A0A4S8PR28"/>
<dbReference type="OrthoDB" id="9804312at2"/>
<keyword evidence="2" id="KW-0489">Methyltransferase</keyword>
<dbReference type="GO" id="GO:0008168">
    <property type="term" value="F:methyltransferase activity"/>
    <property type="evidence" value="ECO:0007669"/>
    <property type="project" value="UniProtKB-KW"/>
</dbReference>
<evidence type="ECO:0000313" key="2">
    <source>
        <dbReference type="EMBL" id="THV33627.1"/>
    </source>
</evidence>
<gene>
    <name evidence="2" type="ORF">FAB82_26190</name>
</gene>
<dbReference type="Pfam" id="PF13649">
    <property type="entry name" value="Methyltransf_25"/>
    <property type="match status" value="1"/>
</dbReference>
<feature type="domain" description="Methyltransferase" evidence="1">
    <location>
        <begin position="71"/>
        <end position="158"/>
    </location>
</feature>
<reference evidence="2 3" key="2">
    <citation type="submission" date="2019-05" db="EMBL/GenBank/DDBJ databases">
        <title>Glycomyces buryatensis sp. nov.</title>
        <authorList>
            <person name="Nikitina E."/>
        </authorList>
    </citation>
    <scope>NUCLEOTIDE SEQUENCE [LARGE SCALE GENOMIC DNA]</scope>
    <source>
        <strain evidence="2 3">18</strain>
    </source>
</reference>
<dbReference type="Proteomes" id="UP000308760">
    <property type="component" value="Unassembled WGS sequence"/>
</dbReference>
<evidence type="ECO:0000259" key="1">
    <source>
        <dbReference type="Pfam" id="PF13649"/>
    </source>
</evidence>
<organism evidence="2 3">
    <name type="scientific">Glycomyces buryatensis</name>
    <dbReference type="NCBI Taxonomy" id="2570927"/>
    <lineage>
        <taxon>Bacteria</taxon>
        <taxon>Bacillati</taxon>
        <taxon>Actinomycetota</taxon>
        <taxon>Actinomycetes</taxon>
        <taxon>Glycomycetales</taxon>
        <taxon>Glycomycetaceae</taxon>
        <taxon>Glycomyces</taxon>
    </lineage>
</organism>
<evidence type="ECO:0000313" key="3">
    <source>
        <dbReference type="Proteomes" id="UP000308760"/>
    </source>
</evidence>
<keyword evidence="2" id="KW-0808">Transferase</keyword>
<dbReference type="GO" id="GO:0032259">
    <property type="term" value="P:methylation"/>
    <property type="evidence" value="ECO:0007669"/>
    <property type="project" value="UniProtKB-KW"/>
</dbReference>
<comment type="caution">
    <text evidence="2">The sequence shown here is derived from an EMBL/GenBank/DDBJ whole genome shotgun (WGS) entry which is preliminary data.</text>
</comment>
<sequence>MPTISTTSTSERPQAHGTVADMKYESLKHDLKLAYDADTDARAGMEDAEWKRAERARFLTHLLESGATGLLEIGAGHGVSGRYFADEGLEVTCVDLSPELVERCRTKGLTAAVMDFSDLSFADGTFDAVFGMNCLLHVPRAELPAVLTEIRRVLAPGGLFYWGQYGGQDFEGVWPDDHYKPKRFFSFMTAPQIRAVAADHFTLEALNLVALDRNIDQYQGLILRRP</sequence>
<dbReference type="EMBL" id="STGY01000083">
    <property type="protein sequence ID" value="THV33627.1"/>
    <property type="molecule type" value="Genomic_DNA"/>
</dbReference>
<name>A0A4S8PR28_9ACTN</name>
<dbReference type="PANTHER" id="PTHR42912">
    <property type="entry name" value="METHYLTRANSFERASE"/>
    <property type="match status" value="1"/>
</dbReference>